<evidence type="ECO:0000313" key="3">
    <source>
        <dbReference type="Proteomes" id="UP001642484"/>
    </source>
</evidence>
<comment type="caution">
    <text evidence="2">The sequence shown here is derived from an EMBL/GenBank/DDBJ whole genome shotgun (WGS) entry which is preliminary data.</text>
</comment>
<sequence length="153" mass="16647">MAFLRRLPMTAARNLCATNRAVSGSGGMPGGLSHIEGELVGFENGDILKPRVKLQSGQLVTAVCDAHVVLRFRQRVPLEELPAGGYRLAQEPMVPEKMNQLRFSPERYDQITRGSSSTSPTKSVAASERRTQQRGCLRLGLPEAACSQKPTAK</sequence>
<gene>
    <name evidence="2" type="ORF">CCMP2556_LOCUS35664</name>
</gene>
<organism evidence="2 3">
    <name type="scientific">Durusdinium trenchii</name>
    <dbReference type="NCBI Taxonomy" id="1381693"/>
    <lineage>
        <taxon>Eukaryota</taxon>
        <taxon>Sar</taxon>
        <taxon>Alveolata</taxon>
        <taxon>Dinophyceae</taxon>
        <taxon>Suessiales</taxon>
        <taxon>Symbiodiniaceae</taxon>
        <taxon>Durusdinium</taxon>
    </lineage>
</organism>
<protein>
    <submittedName>
        <fullName evidence="2">Uncharacterized protein</fullName>
    </submittedName>
</protein>
<accession>A0ABP0P8V1</accession>
<keyword evidence="3" id="KW-1185">Reference proteome</keyword>
<dbReference type="Proteomes" id="UP001642484">
    <property type="component" value="Unassembled WGS sequence"/>
</dbReference>
<feature type="compositionally biased region" description="Polar residues" evidence="1">
    <location>
        <begin position="112"/>
        <end position="124"/>
    </location>
</feature>
<reference evidence="2 3" key="1">
    <citation type="submission" date="2024-02" db="EMBL/GenBank/DDBJ databases">
        <authorList>
            <person name="Chen Y."/>
            <person name="Shah S."/>
            <person name="Dougan E. K."/>
            <person name="Thang M."/>
            <person name="Chan C."/>
        </authorList>
    </citation>
    <scope>NUCLEOTIDE SEQUENCE [LARGE SCALE GENOMIC DNA]</scope>
</reference>
<evidence type="ECO:0000313" key="2">
    <source>
        <dbReference type="EMBL" id="CAK9072480.1"/>
    </source>
</evidence>
<evidence type="ECO:0000256" key="1">
    <source>
        <dbReference type="SAM" id="MobiDB-lite"/>
    </source>
</evidence>
<dbReference type="EMBL" id="CAXAMN010022751">
    <property type="protein sequence ID" value="CAK9072480.1"/>
    <property type="molecule type" value="Genomic_DNA"/>
</dbReference>
<feature type="region of interest" description="Disordered" evidence="1">
    <location>
        <begin position="107"/>
        <end position="140"/>
    </location>
</feature>
<proteinExistence type="predicted"/>
<name>A0ABP0P8V1_9DINO</name>